<dbReference type="InterPro" id="IPR007627">
    <property type="entry name" value="RNA_pol_sigma70_r2"/>
</dbReference>
<name>A0A543IU39_9ACTN</name>
<dbReference type="InterPro" id="IPR013325">
    <property type="entry name" value="RNA_pol_sigma_r2"/>
</dbReference>
<dbReference type="GO" id="GO:0006352">
    <property type="term" value="P:DNA-templated transcription initiation"/>
    <property type="evidence" value="ECO:0007669"/>
    <property type="project" value="InterPro"/>
</dbReference>
<accession>A0A543IU39</accession>
<dbReference type="OrthoDB" id="3542474at2"/>
<reference evidence="2 3" key="1">
    <citation type="submission" date="2019-06" db="EMBL/GenBank/DDBJ databases">
        <title>Sequencing the genomes of 1000 actinobacteria strains.</title>
        <authorList>
            <person name="Klenk H.-P."/>
        </authorList>
    </citation>
    <scope>NUCLEOTIDE SEQUENCE [LARGE SCALE GENOMIC DNA]</scope>
    <source>
        <strain evidence="2 3">DSM 43186</strain>
    </source>
</reference>
<dbReference type="SUPFAM" id="SSF88946">
    <property type="entry name" value="Sigma2 domain of RNA polymerase sigma factors"/>
    <property type="match status" value="1"/>
</dbReference>
<keyword evidence="3" id="KW-1185">Reference proteome</keyword>
<sequence>MCGYPLRRTRDPHLAEDLAQETFVKATRALLGRCGGSPAAWLLSRAVLARLSEAMNALVVVEFATPLDASRLADFARRYGSCPELVVYERRPRATPITWGGHMTPSTSEPRSGACHGLVPHELENFRRWTASLREHDDANLRRFGLDLSRLRAAATAGRAYGYVDRTVSVARARKMLDDPSAATVRVVDVAFDLEL</sequence>
<dbReference type="Proteomes" id="UP000319213">
    <property type="component" value="Unassembled WGS sequence"/>
</dbReference>
<evidence type="ECO:0000259" key="1">
    <source>
        <dbReference type="Pfam" id="PF04542"/>
    </source>
</evidence>
<feature type="domain" description="RNA polymerase sigma-70 region 2" evidence="1">
    <location>
        <begin position="6"/>
        <end position="47"/>
    </location>
</feature>
<dbReference type="Gene3D" id="1.10.1740.10">
    <property type="match status" value="1"/>
</dbReference>
<dbReference type="GO" id="GO:0003700">
    <property type="term" value="F:DNA-binding transcription factor activity"/>
    <property type="evidence" value="ECO:0007669"/>
    <property type="project" value="InterPro"/>
</dbReference>
<dbReference type="EMBL" id="VFPQ01000001">
    <property type="protein sequence ID" value="TQM74091.1"/>
    <property type="molecule type" value="Genomic_DNA"/>
</dbReference>
<protein>
    <submittedName>
        <fullName evidence="2">Sigma-70-like protein</fullName>
    </submittedName>
</protein>
<gene>
    <name evidence="2" type="ORF">FHX40_0753</name>
</gene>
<dbReference type="AlphaFoldDB" id="A0A543IU39"/>
<evidence type="ECO:0000313" key="3">
    <source>
        <dbReference type="Proteomes" id="UP000319213"/>
    </source>
</evidence>
<evidence type="ECO:0000313" key="2">
    <source>
        <dbReference type="EMBL" id="TQM74091.1"/>
    </source>
</evidence>
<proteinExistence type="predicted"/>
<organism evidence="2 3">
    <name type="scientific">Thermopolyspora flexuosa</name>
    <dbReference type="NCBI Taxonomy" id="103836"/>
    <lineage>
        <taxon>Bacteria</taxon>
        <taxon>Bacillati</taxon>
        <taxon>Actinomycetota</taxon>
        <taxon>Actinomycetes</taxon>
        <taxon>Streptosporangiales</taxon>
        <taxon>Streptosporangiaceae</taxon>
        <taxon>Thermopolyspora</taxon>
    </lineage>
</organism>
<comment type="caution">
    <text evidence="2">The sequence shown here is derived from an EMBL/GenBank/DDBJ whole genome shotgun (WGS) entry which is preliminary data.</text>
</comment>
<dbReference type="Pfam" id="PF04542">
    <property type="entry name" value="Sigma70_r2"/>
    <property type="match status" value="1"/>
</dbReference>